<reference evidence="6" key="1">
    <citation type="journal article" date="2021" name="Sci. Rep.">
        <title>Diploid genomic architecture of Nitzschia inconspicua, an elite biomass production diatom.</title>
        <authorList>
            <person name="Oliver A."/>
            <person name="Podell S."/>
            <person name="Pinowska A."/>
            <person name="Traller J.C."/>
            <person name="Smith S.R."/>
            <person name="McClure R."/>
            <person name="Beliaev A."/>
            <person name="Bohutskyi P."/>
            <person name="Hill E.A."/>
            <person name="Rabines A."/>
            <person name="Zheng H."/>
            <person name="Allen L.Z."/>
            <person name="Kuo A."/>
            <person name="Grigoriev I.V."/>
            <person name="Allen A.E."/>
            <person name="Hazlebeck D."/>
            <person name="Allen E.E."/>
        </authorList>
    </citation>
    <scope>NUCLEOTIDE SEQUENCE</scope>
    <source>
        <strain evidence="6">Hildebrandi</strain>
    </source>
</reference>
<keyword evidence="2" id="KW-0812">Transmembrane</keyword>
<dbReference type="GO" id="GO:0005248">
    <property type="term" value="F:voltage-gated sodium channel activity"/>
    <property type="evidence" value="ECO:0007669"/>
    <property type="project" value="TreeGrafter"/>
</dbReference>
<dbReference type="InterPro" id="IPR043203">
    <property type="entry name" value="VGCC_Ca_Na"/>
</dbReference>
<evidence type="ECO:0000256" key="2">
    <source>
        <dbReference type="ARBA" id="ARBA00022692"/>
    </source>
</evidence>
<dbReference type="OrthoDB" id="2984333at2759"/>
<keyword evidence="7" id="KW-1185">Reference proteome</keyword>
<dbReference type="GO" id="GO:0001518">
    <property type="term" value="C:voltage-gated sodium channel complex"/>
    <property type="evidence" value="ECO:0007669"/>
    <property type="project" value="TreeGrafter"/>
</dbReference>
<accession>A0A9K3Q8J8</accession>
<evidence type="ECO:0000313" key="6">
    <source>
        <dbReference type="EMBL" id="KAG7374020.1"/>
    </source>
</evidence>
<reference evidence="6" key="2">
    <citation type="submission" date="2021-04" db="EMBL/GenBank/DDBJ databases">
        <authorList>
            <person name="Podell S."/>
        </authorList>
    </citation>
    <scope>NUCLEOTIDE SEQUENCE</scope>
    <source>
        <strain evidence="6">Hildebrandi</strain>
    </source>
</reference>
<sequence length="209" mass="24224">MEFELRAASGRNDEFGNYQEESNFHRAASSSSENPLLNSFPPQYGRPGQIRSPFVPENWADSIVKSRAFKRLSILVILMNCSICAISTTDWVIEHLPREKHFETLKEIFVWIMTTELAFQFLAHDPCLYTDGWLISDVITIGLSWTFHNFLVIRTFRIVRTLRLASWIKDLKQLVRALLLRTSYPKNVRNFLLANDSIFCLCCPLRGSF</sequence>
<organism evidence="6 7">
    <name type="scientific">Nitzschia inconspicua</name>
    <dbReference type="NCBI Taxonomy" id="303405"/>
    <lineage>
        <taxon>Eukaryota</taxon>
        <taxon>Sar</taxon>
        <taxon>Stramenopiles</taxon>
        <taxon>Ochrophyta</taxon>
        <taxon>Bacillariophyta</taxon>
        <taxon>Bacillariophyceae</taxon>
        <taxon>Bacillariophycidae</taxon>
        <taxon>Bacillariales</taxon>
        <taxon>Bacillariaceae</taxon>
        <taxon>Nitzschia</taxon>
    </lineage>
</organism>
<dbReference type="InterPro" id="IPR005821">
    <property type="entry name" value="Ion_trans_dom"/>
</dbReference>
<protein>
    <submittedName>
        <fullName evidence="6">Ion transport protein</fullName>
    </submittedName>
</protein>
<dbReference type="PANTHER" id="PTHR10037">
    <property type="entry name" value="VOLTAGE-GATED CATION CHANNEL CALCIUM AND SODIUM"/>
    <property type="match status" value="1"/>
</dbReference>
<evidence type="ECO:0000259" key="5">
    <source>
        <dbReference type="Pfam" id="PF00520"/>
    </source>
</evidence>
<gene>
    <name evidence="6" type="ORF">IV203_013115</name>
</gene>
<evidence type="ECO:0000256" key="1">
    <source>
        <dbReference type="ARBA" id="ARBA00004141"/>
    </source>
</evidence>
<proteinExistence type="predicted"/>
<name>A0A9K3Q8J8_9STRA</name>
<comment type="caution">
    <text evidence="6">The sequence shown here is derived from an EMBL/GenBank/DDBJ whole genome shotgun (WGS) entry which is preliminary data.</text>
</comment>
<evidence type="ECO:0000256" key="3">
    <source>
        <dbReference type="ARBA" id="ARBA00022989"/>
    </source>
</evidence>
<keyword evidence="4" id="KW-0472">Membrane</keyword>
<dbReference type="PANTHER" id="PTHR10037:SF62">
    <property type="entry name" value="SODIUM CHANNEL PROTEIN 60E"/>
    <property type="match status" value="1"/>
</dbReference>
<dbReference type="AlphaFoldDB" id="A0A9K3Q8J8"/>
<dbReference type="Proteomes" id="UP000693970">
    <property type="component" value="Unassembled WGS sequence"/>
</dbReference>
<dbReference type="EMBL" id="JAGRRH010000001">
    <property type="protein sequence ID" value="KAG7374020.1"/>
    <property type="molecule type" value="Genomic_DNA"/>
</dbReference>
<dbReference type="Pfam" id="PF00520">
    <property type="entry name" value="Ion_trans"/>
    <property type="match status" value="1"/>
</dbReference>
<evidence type="ECO:0000256" key="4">
    <source>
        <dbReference type="ARBA" id="ARBA00023136"/>
    </source>
</evidence>
<feature type="domain" description="Ion transport" evidence="5">
    <location>
        <begin position="67"/>
        <end position="178"/>
    </location>
</feature>
<comment type="subcellular location">
    <subcellularLocation>
        <location evidence="1">Membrane</location>
        <topology evidence="1">Multi-pass membrane protein</topology>
    </subcellularLocation>
</comment>
<keyword evidence="3" id="KW-1133">Transmembrane helix</keyword>
<evidence type="ECO:0000313" key="7">
    <source>
        <dbReference type="Proteomes" id="UP000693970"/>
    </source>
</evidence>